<evidence type="ECO:0000259" key="1">
    <source>
        <dbReference type="SMART" id="SM01007"/>
    </source>
</evidence>
<dbReference type="RefSeq" id="WP_090677003.1">
    <property type="nucleotide sequence ID" value="NZ_FMTT01000072.1"/>
</dbReference>
<dbReference type="STRING" id="624147.SAMN04487970_107215"/>
<dbReference type="OrthoDB" id="9774430at2"/>
<dbReference type="Gene3D" id="3.40.225.10">
    <property type="entry name" value="Class II aldolase/adducin N-terminal domain"/>
    <property type="match status" value="1"/>
</dbReference>
<dbReference type="Pfam" id="PF00596">
    <property type="entry name" value="Aldolase_II"/>
    <property type="match status" value="1"/>
</dbReference>
<dbReference type="SUPFAM" id="SSF53639">
    <property type="entry name" value="AraD/HMP-PK domain-like"/>
    <property type="match status" value="1"/>
</dbReference>
<dbReference type="AlphaFoldDB" id="A0A1G4TVY9"/>
<organism evidence="2 3">
    <name type="scientific">Paenibacillus tianmuensis</name>
    <dbReference type="NCBI Taxonomy" id="624147"/>
    <lineage>
        <taxon>Bacteria</taxon>
        <taxon>Bacillati</taxon>
        <taxon>Bacillota</taxon>
        <taxon>Bacilli</taxon>
        <taxon>Bacillales</taxon>
        <taxon>Paenibacillaceae</taxon>
        <taxon>Paenibacillus</taxon>
    </lineage>
</organism>
<dbReference type="InterPro" id="IPR001303">
    <property type="entry name" value="Aldolase_II/adducin_N"/>
</dbReference>
<proteinExistence type="predicted"/>
<dbReference type="EMBL" id="FMTT01000072">
    <property type="protein sequence ID" value="SCW85540.1"/>
    <property type="molecule type" value="Genomic_DNA"/>
</dbReference>
<reference evidence="3" key="1">
    <citation type="submission" date="2016-10" db="EMBL/GenBank/DDBJ databases">
        <authorList>
            <person name="Varghese N."/>
            <person name="Submissions S."/>
        </authorList>
    </citation>
    <scope>NUCLEOTIDE SEQUENCE [LARGE SCALE GENOMIC DNA]</scope>
    <source>
        <strain evidence="3">CGMCC 1.8946</strain>
    </source>
</reference>
<sequence length="359" mass="41430">MISEIKKFVKMSKYAGERFDLIQAGGGNTSLKLNDGTMLIKASGYLLSDVELDRGYVKVETQMVNEIIINKNLISLNTKKEREKFAAELLKETIVESNVRPSIETFLHSLLYKYTLHTHPISVNVLACQEQWEKVLKSMFGDALFVKYQTPGIELALEMKNRLDIYIEKYNKLPKIIFLQNHGLIVSSDDYEEIALVTDEIVDNIEKYLNMDLKSYKLTNKISSLINSINTTDNIAYLSCDHDLKKLISTNQDLLNKSPFCPDGFVFCGVKPVIINNINDVESIKTYINEYYELPKIVVYQNDVFVIANNVKKAKEIEEVYKFHLMTLNTAGNRFVNYLSREEMDYLGNWDSEKYRQKL</sequence>
<dbReference type="InterPro" id="IPR036409">
    <property type="entry name" value="Aldolase_II/adducin_N_sf"/>
</dbReference>
<gene>
    <name evidence="2" type="ORF">SAMN04487970_107215</name>
</gene>
<dbReference type="Proteomes" id="UP000198601">
    <property type="component" value="Unassembled WGS sequence"/>
</dbReference>
<evidence type="ECO:0000313" key="2">
    <source>
        <dbReference type="EMBL" id="SCW85540.1"/>
    </source>
</evidence>
<name>A0A1G4TVY9_9BACL</name>
<evidence type="ECO:0000313" key="3">
    <source>
        <dbReference type="Proteomes" id="UP000198601"/>
    </source>
</evidence>
<protein>
    <submittedName>
        <fullName evidence="2">Rhamnose utilisation protein RhaD, predicted bifunctional aldolase and dehydrogenase</fullName>
    </submittedName>
</protein>
<keyword evidence="3" id="KW-1185">Reference proteome</keyword>
<dbReference type="SMART" id="SM01007">
    <property type="entry name" value="Aldolase_II"/>
    <property type="match status" value="1"/>
</dbReference>
<feature type="domain" description="Class II aldolase/adducin N-terminal" evidence="1">
    <location>
        <begin position="7"/>
        <end position="209"/>
    </location>
</feature>
<accession>A0A1G4TVY9</accession>